<gene>
    <name evidence="1" type="ORF">F383_25879</name>
</gene>
<name>A0A0B0MR70_GOSAR</name>
<dbReference type="EMBL" id="JRRC01300693">
    <property type="protein sequence ID" value="KHG02832.1"/>
    <property type="molecule type" value="Genomic_DNA"/>
</dbReference>
<evidence type="ECO:0000313" key="1">
    <source>
        <dbReference type="EMBL" id="KHG02832.1"/>
    </source>
</evidence>
<sequence>MDFEHLVNFANIVISD</sequence>
<evidence type="ECO:0000313" key="2">
    <source>
        <dbReference type="Proteomes" id="UP000032142"/>
    </source>
</evidence>
<dbReference type="Proteomes" id="UP000032142">
    <property type="component" value="Unassembled WGS sequence"/>
</dbReference>
<comment type="caution">
    <text evidence="1">The sequence shown here is derived from an EMBL/GenBank/DDBJ whole genome shotgun (WGS) entry which is preliminary data.</text>
</comment>
<accession>A0A0B0MR70</accession>
<proteinExistence type="predicted"/>
<organism evidence="1 2">
    <name type="scientific">Gossypium arboreum</name>
    <name type="common">Tree cotton</name>
    <name type="synonym">Gossypium nanking</name>
    <dbReference type="NCBI Taxonomy" id="29729"/>
    <lineage>
        <taxon>Eukaryota</taxon>
        <taxon>Viridiplantae</taxon>
        <taxon>Streptophyta</taxon>
        <taxon>Embryophyta</taxon>
        <taxon>Tracheophyta</taxon>
        <taxon>Spermatophyta</taxon>
        <taxon>Magnoliopsida</taxon>
        <taxon>eudicotyledons</taxon>
        <taxon>Gunneridae</taxon>
        <taxon>Pentapetalae</taxon>
        <taxon>rosids</taxon>
        <taxon>malvids</taxon>
        <taxon>Malvales</taxon>
        <taxon>Malvaceae</taxon>
        <taxon>Malvoideae</taxon>
        <taxon>Gossypium</taxon>
    </lineage>
</organism>
<keyword evidence="2" id="KW-1185">Reference proteome</keyword>
<protein>
    <submittedName>
        <fullName evidence="1">Uncharacterized protein</fullName>
    </submittedName>
</protein>
<reference evidence="2" key="1">
    <citation type="submission" date="2014-09" db="EMBL/GenBank/DDBJ databases">
        <authorList>
            <person name="Mudge J."/>
            <person name="Ramaraj T."/>
            <person name="Lindquist I.E."/>
            <person name="Bharti A.K."/>
            <person name="Sundararajan A."/>
            <person name="Cameron C.T."/>
            <person name="Woodward J.E."/>
            <person name="May G.D."/>
            <person name="Brubaker C."/>
            <person name="Broadhvest J."/>
            <person name="Wilkins T.A."/>
        </authorList>
    </citation>
    <scope>NUCLEOTIDE SEQUENCE</scope>
    <source>
        <strain evidence="2">cv. AKA8401</strain>
    </source>
</reference>
<dbReference type="AlphaFoldDB" id="A0A0B0MR70"/>